<gene>
    <name evidence="5" type="ORF">AQUCO_10000006v1</name>
</gene>
<dbReference type="InterPro" id="IPR007130">
    <property type="entry name" value="DAGAT"/>
</dbReference>
<dbReference type="GO" id="GO:0004144">
    <property type="term" value="F:diacylglycerol O-acyltransferase activity"/>
    <property type="evidence" value="ECO:0007669"/>
    <property type="project" value="UniProtKB-ARBA"/>
</dbReference>
<keyword evidence="3" id="KW-0012">Acyltransferase</keyword>
<dbReference type="PANTHER" id="PTHR22753">
    <property type="entry name" value="TRANSMEMBRANE PROTEIN 68"/>
    <property type="match status" value="1"/>
</dbReference>
<keyword evidence="2" id="KW-0808">Transferase</keyword>
<dbReference type="InParanoid" id="A0A2G5C442"/>
<evidence type="ECO:0000259" key="4">
    <source>
        <dbReference type="Pfam" id="PF12146"/>
    </source>
</evidence>
<dbReference type="Proteomes" id="UP000230069">
    <property type="component" value="Unassembled WGS sequence"/>
</dbReference>
<evidence type="ECO:0000256" key="3">
    <source>
        <dbReference type="ARBA" id="ARBA00023315"/>
    </source>
</evidence>
<evidence type="ECO:0000256" key="2">
    <source>
        <dbReference type="ARBA" id="ARBA00022679"/>
    </source>
</evidence>
<accession>A0A2G5C442</accession>
<reference evidence="5 6" key="1">
    <citation type="submission" date="2017-09" db="EMBL/GenBank/DDBJ databases">
        <title>WGS assembly of Aquilegia coerulea Goldsmith.</title>
        <authorList>
            <person name="Hodges S."/>
            <person name="Kramer E."/>
            <person name="Nordborg M."/>
            <person name="Tomkins J."/>
            <person name="Borevitz J."/>
            <person name="Derieg N."/>
            <person name="Yan J."/>
            <person name="Mihaltcheva S."/>
            <person name="Hayes R.D."/>
            <person name="Rokhsar D."/>
        </authorList>
    </citation>
    <scope>NUCLEOTIDE SEQUENCE [LARGE SCALE GENOMIC DNA]</scope>
    <source>
        <strain evidence="6">cv. Goldsmith</strain>
    </source>
</reference>
<dbReference type="OrthoDB" id="44277at2759"/>
<dbReference type="Gene3D" id="3.40.50.1820">
    <property type="entry name" value="alpha/beta hydrolase"/>
    <property type="match status" value="1"/>
</dbReference>
<proteinExistence type="inferred from homology"/>
<dbReference type="Pfam" id="PF12146">
    <property type="entry name" value="Hydrolase_4"/>
    <property type="match status" value="1"/>
</dbReference>
<evidence type="ECO:0000313" key="5">
    <source>
        <dbReference type="EMBL" id="PIA26033.1"/>
    </source>
</evidence>
<organism evidence="5 6">
    <name type="scientific">Aquilegia coerulea</name>
    <name type="common">Rocky mountain columbine</name>
    <dbReference type="NCBI Taxonomy" id="218851"/>
    <lineage>
        <taxon>Eukaryota</taxon>
        <taxon>Viridiplantae</taxon>
        <taxon>Streptophyta</taxon>
        <taxon>Embryophyta</taxon>
        <taxon>Tracheophyta</taxon>
        <taxon>Spermatophyta</taxon>
        <taxon>Magnoliopsida</taxon>
        <taxon>Ranunculales</taxon>
        <taxon>Ranunculaceae</taxon>
        <taxon>Thalictroideae</taxon>
        <taxon>Aquilegia</taxon>
    </lineage>
</organism>
<sequence length="686" mass="77461">MAAIGVSLFTTRITHRKKRLVAGKFKVSSISVKQSTESKRKQVEKQSVTKETTTTTIPKAFDESEIEQLSVKDYLERAKEMIKSDGGPPRWFSPLECGARWNHSPLLLFLPGVDGIGLGLIMNHQRLGKIFDIWCLHIPVMDRTPFEDLVRLVERTVKSESSRSPNRPIYLVGESFGGCLALAVAARNPTADLMLILVNPATSLSKSQLRPLLPLLPVLEAMPEQLHVGFPYILGLVAGDPFRMMMATIEKGLPLQQTVVELSENLAATLPSLSVVADILPRESLPWKLQILKSAASFANSRIHAIKAETLILASGKDQLLPSLEEAERLYHLLPTCQIRKFNDSGHALLMEGGVDLVTIIKGAGFYRRTRKIDYVSDFMPPTPSEFKQVYDSWYRLVDIALSPVMLSTLDDGKIVRGLAGIPQKGPVVLVGYHMLLGLELGPLFNRFLYEKNILLRGMAHPLMFGKNWERSLLDYSSFDLYRIMGGVPVSPSNFYKLLSQNSHVLLYPGGVREALHRKGEEYKLFWPLQSEFVRMAARFGATIIPFGVIGEDDILNLIIDYDDFLKIPFVKSLIEEINDGRVRRLRDEINGEVAKEDIYFPGVLPKLPGRFYFLFGKPIDTQARTEELQDRERAHELYIHVKSEVERNIAYLKEKREKDPYRTFLSRLIYQAIHGSATEVPTFEV</sequence>
<dbReference type="GO" id="GO:0019432">
    <property type="term" value="P:triglyceride biosynthetic process"/>
    <property type="evidence" value="ECO:0007669"/>
    <property type="project" value="UniProtKB-ARBA"/>
</dbReference>
<dbReference type="AlphaFoldDB" id="A0A2G5C442"/>
<keyword evidence="6" id="KW-1185">Reference proteome</keyword>
<protein>
    <recommendedName>
        <fullName evidence="4">Serine aminopeptidase S33 domain-containing protein</fullName>
    </recommendedName>
</protein>
<dbReference type="STRING" id="218851.A0A2G5C442"/>
<dbReference type="CDD" id="cd07987">
    <property type="entry name" value="LPLAT_MGAT-like"/>
    <property type="match status" value="1"/>
</dbReference>
<dbReference type="InterPro" id="IPR022742">
    <property type="entry name" value="Hydrolase_4"/>
</dbReference>
<dbReference type="SUPFAM" id="SSF53474">
    <property type="entry name" value="alpha/beta-Hydrolases"/>
    <property type="match status" value="1"/>
</dbReference>
<evidence type="ECO:0000256" key="1">
    <source>
        <dbReference type="ARBA" id="ARBA00005420"/>
    </source>
</evidence>
<comment type="similarity">
    <text evidence="1">Belongs to the diacylglycerol acyltransferase family.</text>
</comment>
<dbReference type="Pfam" id="PF03982">
    <property type="entry name" value="DAGAT"/>
    <property type="match status" value="1"/>
</dbReference>
<dbReference type="EMBL" id="KZ305116">
    <property type="protein sequence ID" value="PIA26033.1"/>
    <property type="molecule type" value="Genomic_DNA"/>
</dbReference>
<dbReference type="PANTHER" id="PTHR22753:SF24">
    <property type="entry name" value="ESTERASE_LIPASE_THIOESTERASE FAMILY PROTEIN"/>
    <property type="match status" value="1"/>
</dbReference>
<evidence type="ECO:0000313" key="6">
    <source>
        <dbReference type="Proteomes" id="UP000230069"/>
    </source>
</evidence>
<dbReference type="InterPro" id="IPR029058">
    <property type="entry name" value="AB_hydrolase_fold"/>
</dbReference>
<name>A0A2G5C442_AQUCA</name>
<feature type="domain" description="Serine aminopeptidase S33" evidence="4">
    <location>
        <begin position="146"/>
        <end position="352"/>
    </location>
</feature>
<dbReference type="GO" id="GO:0016020">
    <property type="term" value="C:membrane"/>
    <property type="evidence" value="ECO:0007669"/>
    <property type="project" value="TreeGrafter"/>
</dbReference>